<name>A0A181C5R0_9PROT</name>
<dbReference type="RefSeq" id="WP_139064302.1">
    <property type="nucleotide sequence ID" value="NZ_CP050139.1"/>
</dbReference>
<dbReference type="EMBL" id="CP050139">
    <property type="protein sequence ID" value="QIP36743.1"/>
    <property type="molecule type" value="Genomic_DNA"/>
</dbReference>
<evidence type="ECO:0000313" key="1">
    <source>
        <dbReference type="EMBL" id="QIP36743.1"/>
    </source>
</evidence>
<evidence type="ECO:0000313" key="2">
    <source>
        <dbReference type="Proteomes" id="UP000502533"/>
    </source>
</evidence>
<protein>
    <submittedName>
        <fullName evidence="1">Uncharacterized protein</fullName>
    </submittedName>
</protein>
<proteinExistence type="predicted"/>
<gene>
    <name evidence="1" type="ORF">GWK63_15995</name>
</gene>
<sequence length="156" mass="18255">MTVILHRIMFLCNFDLHRSLFWEANLAALPNQHRLTAEQSAIVILYVIDHYRREKGKDITRLRFSKATMRKLCIRRNLHESFAAEVIVELAEWGWTMFPAGDDFALIQTSVLSSWLRLGSKRVAAERKRLRSGDFKVLQEMLKKIDLPPLEDEDDD</sequence>
<dbReference type="AlphaFoldDB" id="A0A181C5R0"/>
<dbReference type="KEGG" id="kre:GWK63_15995"/>
<keyword evidence="2" id="KW-1185">Reference proteome</keyword>
<dbReference type="Proteomes" id="UP000502533">
    <property type="component" value="Chromosome"/>
</dbReference>
<accession>A0A181C5R0</accession>
<reference evidence="1 2" key="1">
    <citation type="submission" date="2020-03" db="EMBL/GenBank/DDBJ databases">
        <title>Isolation of cellulose-producing strains, genome characterization and application of the synthesized cellulose films as an economical and sustainable material for piezoelectric sensor construction.</title>
        <authorList>
            <person name="Mangayil R.K."/>
        </authorList>
    </citation>
    <scope>NUCLEOTIDE SEQUENCE [LARGE SCALE GENOMIC DNA]</scope>
    <source>
        <strain evidence="1 2">ENS 9a1a</strain>
    </source>
</reference>
<organism evidence="1 2">
    <name type="scientific">Komagataeibacter rhaeticus</name>
    <dbReference type="NCBI Taxonomy" id="215221"/>
    <lineage>
        <taxon>Bacteria</taxon>
        <taxon>Pseudomonadati</taxon>
        <taxon>Pseudomonadota</taxon>
        <taxon>Alphaproteobacteria</taxon>
        <taxon>Acetobacterales</taxon>
        <taxon>Acetobacteraceae</taxon>
        <taxon>Komagataeibacter</taxon>
    </lineage>
</organism>
<dbReference type="GeneID" id="85023663"/>